<accession>A0A1V4HS38</accession>
<gene>
    <name evidence="2" type="ORF">BC351_00425</name>
</gene>
<evidence type="ECO:0000313" key="3">
    <source>
        <dbReference type="Proteomes" id="UP000190626"/>
    </source>
</evidence>
<feature type="transmembrane region" description="Helical" evidence="1">
    <location>
        <begin position="230"/>
        <end position="251"/>
    </location>
</feature>
<dbReference type="STRING" id="1469647.BC351_00425"/>
<keyword evidence="1" id="KW-0472">Membrane</keyword>
<name>A0A1V4HS38_9BACL</name>
<keyword evidence="1" id="KW-0812">Transmembrane</keyword>
<protein>
    <submittedName>
        <fullName evidence="2">Uncharacterized protein</fullName>
    </submittedName>
</protein>
<proteinExistence type="predicted"/>
<keyword evidence="1" id="KW-1133">Transmembrane helix</keyword>
<feature type="transmembrane region" description="Helical" evidence="1">
    <location>
        <begin position="298"/>
        <end position="315"/>
    </location>
</feature>
<evidence type="ECO:0000313" key="2">
    <source>
        <dbReference type="EMBL" id="OPH61741.1"/>
    </source>
</evidence>
<dbReference type="EMBL" id="MBTG01000001">
    <property type="protein sequence ID" value="OPH61741.1"/>
    <property type="molecule type" value="Genomic_DNA"/>
</dbReference>
<organism evidence="2 3">
    <name type="scientific">Paenibacillus ferrarius</name>
    <dbReference type="NCBI Taxonomy" id="1469647"/>
    <lineage>
        <taxon>Bacteria</taxon>
        <taxon>Bacillati</taxon>
        <taxon>Bacillota</taxon>
        <taxon>Bacilli</taxon>
        <taxon>Bacillales</taxon>
        <taxon>Paenibacillaceae</taxon>
        <taxon>Paenibacillus</taxon>
    </lineage>
</organism>
<feature type="transmembrane region" description="Helical" evidence="1">
    <location>
        <begin position="258"/>
        <end position="278"/>
    </location>
</feature>
<reference evidence="3" key="1">
    <citation type="submission" date="2016-07" db="EMBL/GenBank/DDBJ databases">
        <authorList>
            <person name="Florea S."/>
            <person name="Webb J.S."/>
            <person name="Jaromczyk J."/>
            <person name="Schardl C.L."/>
        </authorList>
    </citation>
    <scope>NUCLEOTIDE SEQUENCE [LARGE SCALE GENOMIC DNA]</scope>
    <source>
        <strain evidence="3">CY1</strain>
    </source>
</reference>
<feature type="transmembrane region" description="Helical" evidence="1">
    <location>
        <begin position="138"/>
        <end position="156"/>
    </location>
</feature>
<keyword evidence="3" id="KW-1185">Reference proteome</keyword>
<dbReference type="AlphaFoldDB" id="A0A1V4HS38"/>
<evidence type="ECO:0000256" key="1">
    <source>
        <dbReference type="SAM" id="Phobius"/>
    </source>
</evidence>
<sequence length="403" mass="45244">MIFNPKGFIPLVAEHKDEIVSDVIDIAAPHFSISEWLGIKSKIAEIADNLHQQALSTPDTTDDKIDFTKFLYDHVNAAPLTHYAPEWFKEIILYTVALVNTSTHSAIQWGFKSVYQFVCDVVLMTPDWLFEGSWFSDAIIKFTTVNVSLVTILTMIQGIKCIFNRKHTSMKNILKRFPIALSVSAATPLLFTQGIKWLNKLTHFITGLAGGEIASKDVVSIFSTSIMFDFLNVLLMIIFLILVIVQFFPLITFHGRRWFNILIQGIVTPFSMSCYVFDDTRHYFDTWLVSLKDTCKKQLIYAVFVSLLGIVLFATPNPTTATGVISKMILAIGGIHTLAHPPSVLTQLAGTDRGSGMLESVKDMNSKRIAVWNKAKKMKIKSENVAIKSAGILGNVWRWMNKS</sequence>
<dbReference type="Proteomes" id="UP000190626">
    <property type="component" value="Unassembled WGS sequence"/>
</dbReference>
<comment type="caution">
    <text evidence="2">The sequence shown here is derived from an EMBL/GenBank/DDBJ whole genome shotgun (WGS) entry which is preliminary data.</text>
</comment>